<dbReference type="PANTHER" id="PTHR33445">
    <property type="entry name" value="ATP SYNTHASE SUBUNIT B', CHLOROPLASTIC"/>
    <property type="match status" value="1"/>
</dbReference>
<dbReference type="AlphaFoldDB" id="A0A0R2IBQ2"/>
<evidence type="ECO:0000313" key="17">
    <source>
        <dbReference type="Proteomes" id="UP000050934"/>
    </source>
</evidence>
<dbReference type="InterPro" id="IPR050059">
    <property type="entry name" value="ATP_synthase_B_chain"/>
</dbReference>
<comment type="function">
    <text evidence="13">Component of the F(0) channel, it forms part of the peripheral stalk, linking F(1) to F(0).</text>
</comment>
<keyword evidence="7 13" id="KW-1133">Transmembrane helix</keyword>
<evidence type="ECO:0000256" key="4">
    <source>
        <dbReference type="ARBA" id="ARBA00022547"/>
    </source>
</evidence>
<evidence type="ECO:0000256" key="10">
    <source>
        <dbReference type="ARBA" id="ARBA00023310"/>
    </source>
</evidence>
<dbReference type="PATRIC" id="fig|396268.3.peg.1205"/>
<dbReference type="GO" id="GO:0005886">
    <property type="term" value="C:plasma membrane"/>
    <property type="evidence" value="ECO:0007669"/>
    <property type="project" value="UniProtKB-SubCell"/>
</dbReference>
<keyword evidence="15" id="KW-0175">Coiled coil</keyword>
<evidence type="ECO:0000256" key="3">
    <source>
        <dbReference type="ARBA" id="ARBA00022475"/>
    </source>
</evidence>
<dbReference type="GO" id="GO:0045259">
    <property type="term" value="C:proton-transporting ATP synthase complex"/>
    <property type="evidence" value="ECO:0007669"/>
    <property type="project" value="UniProtKB-KW"/>
</dbReference>
<evidence type="ECO:0000256" key="7">
    <source>
        <dbReference type="ARBA" id="ARBA00022989"/>
    </source>
</evidence>
<dbReference type="OrthoDB" id="282095at2"/>
<feature type="coiled-coil region" evidence="15">
    <location>
        <begin position="45"/>
        <end position="72"/>
    </location>
</feature>
<feature type="transmembrane region" description="Helical" evidence="13">
    <location>
        <begin position="15"/>
        <end position="34"/>
    </location>
</feature>
<dbReference type="InterPro" id="IPR002146">
    <property type="entry name" value="ATP_synth_b/b'su_bac/chlpt"/>
</dbReference>
<evidence type="ECO:0000256" key="9">
    <source>
        <dbReference type="ARBA" id="ARBA00023136"/>
    </source>
</evidence>
<comment type="caution">
    <text evidence="16">The sequence shown here is derived from an EMBL/GenBank/DDBJ whole genome shotgun (WGS) entry which is preliminary data.</text>
</comment>
<dbReference type="GO" id="GO:0046961">
    <property type="term" value="F:proton-transporting ATPase activity, rotational mechanism"/>
    <property type="evidence" value="ECO:0007669"/>
    <property type="project" value="TreeGrafter"/>
</dbReference>
<keyword evidence="4 13" id="KW-0138">CF(0)</keyword>
<evidence type="ECO:0000256" key="15">
    <source>
        <dbReference type="SAM" id="Coils"/>
    </source>
</evidence>
<keyword evidence="3 13" id="KW-1003">Cell membrane</keyword>
<organism evidence="16 17">
    <name type="scientific">Limosilactobacillus secaliphilus</name>
    <dbReference type="NCBI Taxonomy" id="396268"/>
    <lineage>
        <taxon>Bacteria</taxon>
        <taxon>Bacillati</taxon>
        <taxon>Bacillota</taxon>
        <taxon>Bacilli</taxon>
        <taxon>Lactobacillales</taxon>
        <taxon>Lactobacillaceae</taxon>
        <taxon>Limosilactobacillus</taxon>
    </lineage>
</organism>
<comment type="similarity">
    <text evidence="1 13 14">Belongs to the ATPase B chain family.</text>
</comment>
<dbReference type="SUPFAM" id="SSF81573">
    <property type="entry name" value="F1F0 ATP synthase subunit B, membrane domain"/>
    <property type="match status" value="1"/>
</dbReference>
<name>A0A0R2IBQ2_9LACO</name>
<comment type="function">
    <text evidence="11 13">F(1)F(0) ATP synthase produces ATP from ADP in the presence of a proton or sodium gradient. F-type ATPases consist of two structural domains, F(1) containing the extramembraneous catalytic core and F(0) containing the membrane proton channel, linked together by a central stalk and a peripheral stalk. During catalysis, ATP synthesis in the catalytic domain of F(1) is coupled via a rotary mechanism of the central stalk subunits to proton translocation.</text>
</comment>
<dbReference type="InterPro" id="IPR028987">
    <property type="entry name" value="ATP_synth_B-like_membr_sf"/>
</dbReference>
<evidence type="ECO:0000256" key="11">
    <source>
        <dbReference type="ARBA" id="ARBA00025198"/>
    </source>
</evidence>
<dbReference type="HAMAP" id="MF_01398">
    <property type="entry name" value="ATP_synth_b_bprime"/>
    <property type="match status" value="1"/>
</dbReference>
<evidence type="ECO:0000256" key="5">
    <source>
        <dbReference type="ARBA" id="ARBA00022692"/>
    </source>
</evidence>
<comment type="subunit">
    <text evidence="13">F-type ATPases have 2 components, F(1) - the catalytic core - and F(0) - the membrane proton channel. F(1) has five subunits: alpha(3), beta(3), gamma(1), delta(1), epsilon(1). F(0) has three main subunits: a(1), b(2) and c(10-14). The alpha and beta chains form an alternating ring which encloses part of the gamma chain. F(1) is attached to F(0) by a central stalk formed by the gamma and epsilon chains, while a peripheral stalk is formed by the delta and b chains.</text>
</comment>
<evidence type="ECO:0000256" key="8">
    <source>
        <dbReference type="ARBA" id="ARBA00023065"/>
    </source>
</evidence>
<evidence type="ECO:0000256" key="6">
    <source>
        <dbReference type="ARBA" id="ARBA00022781"/>
    </source>
</evidence>
<keyword evidence="8 13" id="KW-0406">Ion transport</keyword>
<sequence>MQVLAQSNQLYMGDMLFYLISFLIMTILVWHFAWKPVTDMMKKRADKIANDIDNATNNRKEAAKLAAQRQEELKGSKAEATKIVDDARKNGQDLRSKIIDDAHNDARTIQEQAQRDAEQARQDALKGAKDDVANLSIEIASKLIKKQLNADDQQELIDSYIEGLVKHES</sequence>
<dbReference type="Proteomes" id="UP000050934">
    <property type="component" value="Unassembled WGS sequence"/>
</dbReference>
<gene>
    <name evidence="13" type="primary">atpF</name>
    <name evidence="16" type="ORF">IV45_GL001193</name>
</gene>
<proteinExistence type="inferred from homology"/>
<dbReference type="NCBIfam" id="TIGR01144">
    <property type="entry name" value="ATP_synt_b"/>
    <property type="match status" value="1"/>
</dbReference>
<dbReference type="EMBL" id="JQBW01000004">
    <property type="protein sequence ID" value="KRN59450.1"/>
    <property type="molecule type" value="Genomic_DNA"/>
</dbReference>
<dbReference type="Gene3D" id="6.10.250.1580">
    <property type="match status" value="1"/>
</dbReference>
<reference evidence="16 17" key="1">
    <citation type="journal article" date="2015" name="Genome Announc.">
        <title>Expanding the biotechnology potential of lactobacilli through comparative genomics of 213 strains and associated genera.</title>
        <authorList>
            <person name="Sun Z."/>
            <person name="Harris H.M."/>
            <person name="McCann A."/>
            <person name="Guo C."/>
            <person name="Argimon S."/>
            <person name="Zhang W."/>
            <person name="Yang X."/>
            <person name="Jeffery I.B."/>
            <person name="Cooney J.C."/>
            <person name="Kagawa T.F."/>
            <person name="Liu W."/>
            <person name="Song Y."/>
            <person name="Salvetti E."/>
            <person name="Wrobel A."/>
            <person name="Rasinkangas P."/>
            <person name="Parkhill J."/>
            <person name="Rea M.C."/>
            <person name="O'Sullivan O."/>
            <person name="Ritari J."/>
            <person name="Douillard F.P."/>
            <person name="Paul Ross R."/>
            <person name="Yang R."/>
            <person name="Briner A.E."/>
            <person name="Felis G.E."/>
            <person name="de Vos W.M."/>
            <person name="Barrangou R."/>
            <person name="Klaenhammer T.R."/>
            <person name="Caufield P.W."/>
            <person name="Cui Y."/>
            <person name="Zhang H."/>
            <person name="O'Toole P.W."/>
        </authorList>
    </citation>
    <scope>NUCLEOTIDE SEQUENCE [LARGE SCALE GENOMIC DNA]</scope>
    <source>
        <strain evidence="16 17">DSM 17896</strain>
    </source>
</reference>
<evidence type="ECO:0000256" key="14">
    <source>
        <dbReference type="RuleBase" id="RU003848"/>
    </source>
</evidence>
<dbReference type="PANTHER" id="PTHR33445:SF1">
    <property type="entry name" value="ATP SYNTHASE SUBUNIT B"/>
    <property type="match status" value="1"/>
</dbReference>
<dbReference type="Pfam" id="PF00430">
    <property type="entry name" value="ATP-synt_B"/>
    <property type="match status" value="1"/>
</dbReference>
<evidence type="ECO:0000256" key="1">
    <source>
        <dbReference type="ARBA" id="ARBA00005513"/>
    </source>
</evidence>
<evidence type="ECO:0000256" key="12">
    <source>
        <dbReference type="ARBA" id="ARBA00037847"/>
    </source>
</evidence>
<keyword evidence="6 13" id="KW-0375">Hydrogen ion transport</keyword>
<keyword evidence="9 13" id="KW-0472">Membrane</keyword>
<dbReference type="RefSeq" id="WP_057739558.1">
    <property type="nucleotide sequence ID" value="NZ_JQBW01000004.1"/>
</dbReference>
<evidence type="ECO:0000256" key="2">
    <source>
        <dbReference type="ARBA" id="ARBA00022448"/>
    </source>
</evidence>
<accession>A0A0R2IBQ2</accession>
<keyword evidence="10 13" id="KW-0066">ATP synthesis</keyword>
<keyword evidence="2 13" id="KW-0813">Transport</keyword>
<protein>
    <recommendedName>
        <fullName evidence="13">ATP synthase subunit b</fullName>
    </recommendedName>
    <alternativeName>
        <fullName evidence="13">ATP synthase F(0) sector subunit b</fullName>
    </alternativeName>
    <alternativeName>
        <fullName evidence="13">ATPase subunit I</fullName>
    </alternativeName>
    <alternativeName>
        <fullName evidence="13">F-type ATPase subunit b</fullName>
        <shortName evidence="13">F-ATPase subunit b</shortName>
    </alternativeName>
</protein>
<dbReference type="GO" id="GO:0012505">
    <property type="term" value="C:endomembrane system"/>
    <property type="evidence" value="ECO:0007669"/>
    <property type="project" value="UniProtKB-SubCell"/>
</dbReference>
<keyword evidence="5 13" id="KW-0812">Transmembrane</keyword>
<dbReference type="STRING" id="396268.IV45_GL001193"/>
<keyword evidence="17" id="KW-1185">Reference proteome</keyword>
<comment type="subcellular location">
    <subcellularLocation>
        <location evidence="13">Cell membrane</location>
        <topology evidence="13">Single-pass membrane protein</topology>
    </subcellularLocation>
    <subcellularLocation>
        <location evidence="12">Endomembrane system</location>
        <topology evidence="12">Single-pass membrane protein</topology>
    </subcellularLocation>
</comment>
<evidence type="ECO:0000256" key="13">
    <source>
        <dbReference type="HAMAP-Rule" id="MF_01398"/>
    </source>
</evidence>
<dbReference type="GO" id="GO:0046933">
    <property type="term" value="F:proton-transporting ATP synthase activity, rotational mechanism"/>
    <property type="evidence" value="ECO:0007669"/>
    <property type="project" value="UniProtKB-UniRule"/>
</dbReference>
<dbReference type="CDD" id="cd06503">
    <property type="entry name" value="ATP-synt_Fo_b"/>
    <property type="match status" value="1"/>
</dbReference>
<evidence type="ECO:0000313" key="16">
    <source>
        <dbReference type="EMBL" id="KRN59450.1"/>
    </source>
</evidence>
<dbReference type="InterPro" id="IPR005864">
    <property type="entry name" value="ATP_synth_F0_bsu_bac"/>
</dbReference>